<dbReference type="Pfam" id="PF13599">
    <property type="entry name" value="Pentapeptide_4"/>
    <property type="match status" value="1"/>
</dbReference>
<organism evidence="1 2">
    <name type="scientific">Micromonospora pisi</name>
    <dbReference type="NCBI Taxonomy" id="589240"/>
    <lineage>
        <taxon>Bacteria</taxon>
        <taxon>Bacillati</taxon>
        <taxon>Actinomycetota</taxon>
        <taxon>Actinomycetes</taxon>
        <taxon>Micromonosporales</taxon>
        <taxon>Micromonosporaceae</taxon>
        <taxon>Micromonospora</taxon>
    </lineage>
</organism>
<dbReference type="SUPFAM" id="SSF141571">
    <property type="entry name" value="Pentapeptide repeat-like"/>
    <property type="match status" value="1"/>
</dbReference>
<dbReference type="OrthoDB" id="2579959at2"/>
<accession>A0A495JEV4</accession>
<gene>
    <name evidence="1" type="ORF">BDK92_1721</name>
</gene>
<dbReference type="AlphaFoldDB" id="A0A495JEV4"/>
<proteinExistence type="predicted"/>
<dbReference type="Pfam" id="PF00805">
    <property type="entry name" value="Pentapeptide"/>
    <property type="match status" value="1"/>
</dbReference>
<protein>
    <submittedName>
        <fullName evidence="1">Uncharacterized protein YjbI with pentapeptide repeats</fullName>
    </submittedName>
</protein>
<comment type="caution">
    <text evidence="1">The sequence shown here is derived from an EMBL/GenBank/DDBJ whole genome shotgun (WGS) entry which is preliminary data.</text>
</comment>
<dbReference type="Proteomes" id="UP000277671">
    <property type="component" value="Unassembled WGS sequence"/>
</dbReference>
<sequence length="223" mass="24155">MQTRRIGGLDVLVPDLDPRDLDEVTGLPDGDLVEALITEESWSGSRLYETRIRSSQLTGVDASNAAWEKVTLHGSVFERVDFSNAELSDVVVERCVFSGCRLTGTHFIGATLKNVVFENCRLDFAALRDVAGTGPVALVDCILTEASMANCRLRELVLRGCRLDRLEFEGCDLRGADLRGNELADILGALGNLRGVTLGPEQLADLAALAVRDLAVTVRVETP</sequence>
<name>A0A495JEV4_9ACTN</name>
<reference evidence="1 2" key="1">
    <citation type="submission" date="2018-10" db="EMBL/GenBank/DDBJ databases">
        <title>Sequencing the genomes of 1000 actinobacteria strains.</title>
        <authorList>
            <person name="Klenk H.-P."/>
        </authorList>
    </citation>
    <scope>NUCLEOTIDE SEQUENCE [LARGE SCALE GENOMIC DNA]</scope>
    <source>
        <strain evidence="1 2">DSM 45175</strain>
    </source>
</reference>
<dbReference type="InterPro" id="IPR001646">
    <property type="entry name" value="5peptide_repeat"/>
</dbReference>
<keyword evidence="2" id="KW-1185">Reference proteome</keyword>
<evidence type="ECO:0000313" key="2">
    <source>
        <dbReference type="Proteomes" id="UP000277671"/>
    </source>
</evidence>
<dbReference type="PANTHER" id="PTHR14136:SF17">
    <property type="entry name" value="BTB_POZ DOMAIN-CONTAINING PROTEIN KCTD9"/>
    <property type="match status" value="1"/>
</dbReference>
<dbReference type="EMBL" id="RBKT01000001">
    <property type="protein sequence ID" value="RKR87445.1"/>
    <property type="molecule type" value="Genomic_DNA"/>
</dbReference>
<dbReference type="RefSeq" id="WP_121156197.1">
    <property type="nucleotide sequence ID" value="NZ_RBKT01000001.1"/>
</dbReference>
<dbReference type="Gene3D" id="2.160.20.80">
    <property type="entry name" value="E3 ubiquitin-protein ligase SopA"/>
    <property type="match status" value="1"/>
</dbReference>
<evidence type="ECO:0000313" key="1">
    <source>
        <dbReference type="EMBL" id="RKR87445.1"/>
    </source>
</evidence>
<dbReference type="PANTHER" id="PTHR14136">
    <property type="entry name" value="BTB_POZ DOMAIN-CONTAINING PROTEIN KCTD9"/>
    <property type="match status" value="1"/>
</dbReference>
<dbReference type="InterPro" id="IPR051082">
    <property type="entry name" value="Pentapeptide-BTB/POZ_domain"/>
</dbReference>